<evidence type="ECO:0000313" key="1">
    <source>
        <dbReference type="EMBL" id="GEU69715.1"/>
    </source>
</evidence>
<dbReference type="AlphaFoldDB" id="A0A6L2MBT2"/>
<organism evidence="1">
    <name type="scientific">Tanacetum cinerariifolium</name>
    <name type="common">Dalmatian daisy</name>
    <name type="synonym">Chrysanthemum cinerariifolium</name>
    <dbReference type="NCBI Taxonomy" id="118510"/>
    <lineage>
        <taxon>Eukaryota</taxon>
        <taxon>Viridiplantae</taxon>
        <taxon>Streptophyta</taxon>
        <taxon>Embryophyta</taxon>
        <taxon>Tracheophyta</taxon>
        <taxon>Spermatophyta</taxon>
        <taxon>Magnoliopsida</taxon>
        <taxon>eudicotyledons</taxon>
        <taxon>Gunneridae</taxon>
        <taxon>Pentapetalae</taxon>
        <taxon>asterids</taxon>
        <taxon>campanulids</taxon>
        <taxon>Asterales</taxon>
        <taxon>Asteraceae</taxon>
        <taxon>Asteroideae</taxon>
        <taxon>Anthemideae</taxon>
        <taxon>Anthemidinae</taxon>
        <taxon>Tanacetum</taxon>
    </lineage>
</organism>
<dbReference type="EMBL" id="BKCJ010005986">
    <property type="protein sequence ID" value="GEU69715.1"/>
    <property type="molecule type" value="Genomic_DNA"/>
</dbReference>
<name>A0A6L2MBT2_TANCI</name>
<proteinExistence type="predicted"/>
<sequence length="292" mass="34280">MALCTTLQNKVLDLEKIKTTQCNEIDSLKRRVKKLEKKNRSRTYWLKRLYKVGLSTRVESTGNEEILGEDVSKQERRINVIDANEHVILQKVEDDKEKAELKQLMETISDEEEVVIDDIPLAVKSSKIVDWKIHKEGKKSYYQIVRANGKSHMYMIFSQMLKSFDREDLEDLYKLVKARYGSTRPIESMDYLLWSDMKIMFEQHAEDKSMQIYMLVKKKNSLRIKKVFGSILLVMVKLLMKKLNDFEEEYQVYGRIVGIKSLLDVVGITATQVYVNTALMKLVLLMNFKKIF</sequence>
<comment type="caution">
    <text evidence="1">The sequence shown here is derived from an EMBL/GenBank/DDBJ whole genome shotgun (WGS) entry which is preliminary data.</text>
</comment>
<accession>A0A6L2MBT2</accession>
<reference evidence="1" key="1">
    <citation type="journal article" date="2019" name="Sci. Rep.">
        <title>Draft genome of Tanacetum cinerariifolium, the natural source of mosquito coil.</title>
        <authorList>
            <person name="Yamashiro T."/>
            <person name="Shiraishi A."/>
            <person name="Satake H."/>
            <person name="Nakayama K."/>
        </authorList>
    </citation>
    <scope>NUCLEOTIDE SEQUENCE</scope>
</reference>
<protein>
    <submittedName>
        <fullName evidence="1">Uncharacterized protein</fullName>
    </submittedName>
</protein>
<gene>
    <name evidence="1" type="ORF">Tci_041693</name>
</gene>